<feature type="non-terminal residue" evidence="1">
    <location>
        <position position="1"/>
    </location>
</feature>
<keyword evidence="2" id="KW-1185">Reference proteome</keyword>
<evidence type="ECO:0000313" key="1">
    <source>
        <dbReference type="EMBL" id="KAF8464333.1"/>
    </source>
</evidence>
<organism evidence="1 2">
    <name type="scientific">Russula ochroleuca</name>
    <dbReference type="NCBI Taxonomy" id="152965"/>
    <lineage>
        <taxon>Eukaryota</taxon>
        <taxon>Fungi</taxon>
        <taxon>Dikarya</taxon>
        <taxon>Basidiomycota</taxon>
        <taxon>Agaricomycotina</taxon>
        <taxon>Agaricomycetes</taxon>
        <taxon>Russulales</taxon>
        <taxon>Russulaceae</taxon>
        <taxon>Russula</taxon>
    </lineage>
</organism>
<dbReference type="OrthoDB" id="3041043at2759"/>
<dbReference type="Proteomes" id="UP000759537">
    <property type="component" value="Unassembled WGS sequence"/>
</dbReference>
<reference evidence="1" key="2">
    <citation type="journal article" date="2020" name="Nat. Commun.">
        <title>Large-scale genome sequencing of mycorrhizal fungi provides insights into the early evolution of symbiotic traits.</title>
        <authorList>
            <person name="Miyauchi S."/>
            <person name="Kiss E."/>
            <person name="Kuo A."/>
            <person name="Drula E."/>
            <person name="Kohler A."/>
            <person name="Sanchez-Garcia M."/>
            <person name="Morin E."/>
            <person name="Andreopoulos B."/>
            <person name="Barry K.W."/>
            <person name="Bonito G."/>
            <person name="Buee M."/>
            <person name="Carver A."/>
            <person name="Chen C."/>
            <person name="Cichocki N."/>
            <person name="Clum A."/>
            <person name="Culley D."/>
            <person name="Crous P.W."/>
            <person name="Fauchery L."/>
            <person name="Girlanda M."/>
            <person name="Hayes R.D."/>
            <person name="Keri Z."/>
            <person name="LaButti K."/>
            <person name="Lipzen A."/>
            <person name="Lombard V."/>
            <person name="Magnuson J."/>
            <person name="Maillard F."/>
            <person name="Murat C."/>
            <person name="Nolan M."/>
            <person name="Ohm R.A."/>
            <person name="Pangilinan J."/>
            <person name="Pereira M.F."/>
            <person name="Perotto S."/>
            <person name="Peter M."/>
            <person name="Pfister S."/>
            <person name="Riley R."/>
            <person name="Sitrit Y."/>
            <person name="Stielow J.B."/>
            <person name="Szollosi G."/>
            <person name="Zifcakova L."/>
            <person name="Stursova M."/>
            <person name="Spatafora J.W."/>
            <person name="Tedersoo L."/>
            <person name="Vaario L.M."/>
            <person name="Yamada A."/>
            <person name="Yan M."/>
            <person name="Wang P."/>
            <person name="Xu J."/>
            <person name="Bruns T."/>
            <person name="Baldrian P."/>
            <person name="Vilgalys R."/>
            <person name="Dunand C."/>
            <person name="Henrissat B."/>
            <person name="Grigoriev I.V."/>
            <person name="Hibbett D."/>
            <person name="Nagy L.G."/>
            <person name="Martin F.M."/>
        </authorList>
    </citation>
    <scope>NUCLEOTIDE SEQUENCE</scope>
    <source>
        <strain evidence="1">Prilba</strain>
    </source>
</reference>
<dbReference type="AlphaFoldDB" id="A0A9P5JUX0"/>
<evidence type="ECO:0000313" key="2">
    <source>
        <dbReference type="Proteomes" id="UP000759537"/>
    </source>
</evidence>
<sequence length="77" mass="8563">ILDVIFSFSTPRSIINLSKTCRAACPIAASYFRAAYKPERLLQRFLPDPAVVRAFRTLQAETGLAIIGKAAYDFLAR</sequence>
<accession>A0A9P5JUX0</accession>
<name>A0A9P5JUX0_9AGAM</name>
<reference evidence="1" key="1">
    <citation type="submission" date="2019-10" db="EMBL/GenBank/DDBJ databases">
        <authorList>
            <consortium name="DOE Joint Genome Institute"/>
            <person name="Kuo A."/>
            <person name="Miyauchi S."/>
            <person name="Kiss E."/>
            <person name="Drula E."/>
            <person name="Kohler A."/>
            <person name="Sanchez-Garcia M."/>
            <person name="Andreopoulos B."/>
            <person name="Barry K.W."/>
            <person name="Bonito G."/>
            <person name="Buee M."/>
            <person name="Carver A."/>
            <person name="Chen C."/>
            <person name="Cichocki N."/>
            <person name="Clum A."/>
            <person name="Culley D."/>
            <person name="Crous P.W."/>
            <person name="Fauchery L."/>
            <person name="Girlanda M."/>
            <person name="Hayes R."/>
            <person name="Keri Z."/>
            <person name="LaButti K."/>
            <person name="Lipzen A."/>
            <person name="Lombard V."/>
            <person name="Magnuson J."/>
            <person name="Maillard F."/>
            <person name="Morin E."/>
            <person name="Murat C."/>
            <person name="Nolan M."/>
            <person name="Ohm R."/>
            <person name="Pangilinan J."/>
            <person name="Pereira M."/>
            <person name="Perotto S."/>
            <person name="Peter M."/>
            <person name="Riley R."/>
            <person name="Sitrit Y."/>
            <person name="Stielow B."/>
            <person name="Szollosi G."/>
            <person name="Zifcakova L."/>
            <person name="Stursova M."/>
            <person name="Spatafora J.W."/>
            <person name="Tedersoo L."/>
            <person name="Vaario L.-M."/>
            <person name="Yamada A."/>
            <person name="Yan M."/>
            <person name="Wang P."/>
            <person name="Xu J."/>
            <person name="Bruns T."/>
            <person name="Baldrian P."/>
            <person name="Vilgalys R."/>
            <person name="Henrissat B."/>
            <person name="Grigoriev I.V."/>
            <person name="Hibbett D."/>
            <person name="Nagy L.G."/>
            <person name="Martin F.M."/>
        </authorList>
    </citation>
    <scope>NUCLEOTIDE SEQUENCE</scope>
    <source>
        <strain evidence="1">Prilba</strain>
    </source>
</reference>
<feature type="non-terminal residue" evidence="1">
    <location>
        <position position="77"/>
    </location>
</feature>
<gene>
    <name evidence="1" type="ORF">DFH94DRAFT_618761</name>
</gene>
<protein>
    <submittedName>
        <fullName evidence="1">Uncharacterized protein</fullName>
    </submittedName>
</protein>
<comment type="caution">
    <text evidence="1">The sequence shown here is derived from an EMBL/GenBank/DDBJ whole genome shotgun (WGS) entry which is preliminary data.</text>
</comment>
<proteinExistence type="predicted"/>
<dbReference type="EMBL" id="WHVB01000057">
    <property type="protein sequence ID" value="KAF8464333.1"/>
    <property type="molecule type" value="Genomic_DNA"/>
</dbReference>